<proteinExistence type="predicted"/>
<dbReference type="GO" id="GO:0016627">
    <property type="term" value="F:oxidoreductase activity, acting on the CH-CH group of donors"/>
    <property type="evidence" value="ECO:0007669"/>
    <property type="project" value="InterPro"/>
</dbReference>
<dbReference type="Proteomes" id="UP001244490">
    <property type="component" value="Unassembled WGS sequence"/>
</dbReference>
<comment type="caution">
    <text evidence="1">The sequence shown here is derived from an EMBL/GenBank/DDBJ whole genome shotgun (WGS) entry which is preliminary data.</text>
</comment>
<evidence type="ECO:0000313" key="2">
    <source>
        <dbReference type="Proteomes" id="UP001244490"/>
    </source>
</evidence>
<reference evidence="1" key="1">
    <citation type="submission" date="2023-07" db="EMBL/GenBank/DDBJ databases">
        <authorList>
            <person name="Peng Z."/>
        </authorList>
    </citation>
    <scope>NUCLEOTIDE SEQUENCE</scope>
    <source>
        <strain evidence="1">KP219</strain>
    </source>
</reference>
<protein>
    <submittedName>
        <fullName evidence="1">Uncharacterized protein</fullName>
    </submittedName>
</protein>
<dbReference type="EMBL" id="JAUUIA010001118">
    <property type="protein sequence ID" value="MDP0971710.1"/>
    <property type="molecule type" value="Genomic_DNA"/>
</dbReference>
<feature type="non-terminal residue" evidence="1">
    <location>
        <position position="82"/>
    </location>
</feature>
<accession>A0AAW8ARG2</accession>
<gene>
    <name evidence="1" type="ORF">Q6294_32735</name>
</gene>
<feature type="non-terminal residue" evidence="1">
    <location>
        <position position="1"/>
    </location>
</feature>
<name>A0AAW8ARG2_KLEPN</name>
<sequence>GFAFLPLAGPDVAIQDTWHVSGLSASGSNTIVASKAFVPSTLVLRFSALRGSRPLAEMEPRDRWPVEPLFPLGVLSPMLGAA</sequence>
<organism evidence="1 2">
    <name type="scientific">Klebsiella pneumoniae</name>
    <dbReference type="NCBI Taxonomy" id="573"/>
    <lineage>
        <taxon>Bacteria</taxon>
        <taxon>Pseudomonadati</taxon>
        <taxon>Pseudomonadota</taxon>
        <taxon>Gammaproteobacteria</taxon>
        <taxon>Enterobacterales</taxon>
        <taxon>Enterobacteriaceae</taxon>
        <taxon>Klebsiella/Raoultella group</taxon>
        <taxon>Klebsiella</taxon>
        <taxon>Klebsiella pneumoniae complex</taxon>
    </lineage>
</organism>
<dbReference type="InterPro" id="IPR046373">
    <property type="entry name" value="Acyl-CoA_Oxase/DH_mid-dom_sf"/>
</dbReference>
<dbReference type="AlphaFoldDB" id="A0AAW8ARG2"/>
<dbReference type="Gene3D" id="2.40.110.10">
    <property type="entry name" value="Butyryl-CoA Dehydrogenase, subunit A, domain 2"/>
    <property type="match status" value="1"/>
</dbReference>
<evidence type="ECO:0000313" key="1">
    <source>
        <dbReference type="EMBL" id="MDP0971710.1"/>
    </source>
</evidence>